<sequence>MESADHRLTDGVGRRDMLALAAGGGAAWISGLSGFAALTAAAMPGASAAAALAPRTYDPKAWHQRLKRVMQVNFNEKDPENFDAEKYADHLAACRAQATWLSITNVTAFYPSNISGLPRSAFLGERDIFGECVRALRKRNIRILGRLSPDLAKASVSQEHPEWFRRDKEGRLVTGAPPEAGPQEFALTCQFTSYYSDLIPAVMTEVMTRYGIDGIYTNGWPNGGRGLTVPPCYCQTCRAIGEPGTEAYRAAYEKRAIELWQLYDGVVRRANPDAIYTGNLGGGFEAGELDFEGLMKQAPFYFADTQGRYALGDPAWTASQQIRLGKALVDNRPVPLATASYSLGIGGMWRNASGSPEEIRSRLFQTAATGGTVYAHWLGYQQGFVEDRRWQAVTREVLSWQADNDRHFHNVGSLADVAMVISLRSNRVYQAPAGTNKLDSIQGMYRALIDARMPFDLLLDADLSLARIGRYKALILPNFAALSDGQARQIAAYVAQGGSLLSTFETGLYDEAGKKRADFALGRLYGMRKTGDRTSYTDGLFTYPPGASTLQRIERNHPLTASFRDTNWIHGTALRVPIRAEGDPLMTFVPPYPSYPTEAVYPRTLRTDEPTLVAREAGASRLVYLSGEVEGTYWRTGSADLGDLLVNAIRWTGGDDRTLTVDGEGLIEIYGWQTEPGYAVHLLNYTNPEFRSGTLRRSYPVGTQKVRMKLNSAKPLRQASLLRSAKPLPLRQQGNLVEFSIPDLVDYEVAALEY</sequence>
<dbReference type="Pfam" id="PF08532">
    <property type="entry name" value="Glyco_hydro_42M"/>
    <property type="match status" value="1"/>
</dbReference>
<dbReference type="Gene3D" id="3.20.20.80">
    <property type="entry name" value="Glycosidases"/>
    <property type="match status" value="1"/>
</dbReference>
<proteinExistence type="predicted"/>
<dbReference type="InterPro" id="IPR028212">
    <property type="entry name" value="GHL6"/>
</dbReference>
<dbReference type="GO" id="GO:0005975">
    <property type="term" value="P:carbohydrate metabolic process"/>
    <property type="evidence" value="ECO:0007669"/>
    <property type="project" value="InterPro"/>
</dbReference>
<dbReference type="CDD" id="cd03143">
    <property type="entry name" value="A4_beta-galactosidase_middle_domain"/>
    <property type="match status" value="1"/>
</dbReference>
<organism evidence="2 3">
    <name type="scientific">Sphingobium quisquiliarum P25</name>
    <dbReference type="NCBI Taxonomy" id="1329909"/>
    <lineage>
        <taxon>Bacteria</taxon>
        <taxon>Pseudomonadati</taxon>
        <taxon>Pseudomonadota</taxon>
        <taxon>Alphaproteobacteria</taxon>
        <taxon>Sphingomonadales</taxon>
        <taxon>Sphingomonadaceae</taxon>
        <taxon>Sphingobium</taxon>
    </lineage>
</organism>
<evidence type="ECO:0000313" key="2">
    <source>
        <dbReference type="EMBL" id="EQB06430.1"/>
    </source>
</evidence>
<name>T0I464_9SPHN</name>
<accession>T0I464</accession>
<dbReference type="SUPFAM" id="SSF51445">
    <property type="entry name" value="(Trans)glycosidases"/>
    <property type="match status" value="1"/>
</dbReference>
<evidence type="ECO:0000313" key="3">
    <source>
        <dbReference type="Proteomes" id="UP000015525"/>
    </source>
</evidence>
<keyword evidence="3" id="KW-1185">Reference proteome</keyword>
<feature type="domain" description="Beta-galactosidase trimerisation" evidence="1">
    <location>
        <begin position="415"/>
        <end position="524"/>
    </location>
</feature>
<dbReference type="EMBL" id="ATHO01000098">
    <property type="protein sequence ID" value="EQB06430.1"/>
    <property type="molecule type" value="Genomic_DNA"/>
</dbReference>
<dbReference type="RefSeq" id="WP_021238515.1">
    <property type="nucleotide sequence ID" value="NZ_ATHO01000098.1"/>
</dbReference>
<reference evidence="2 3" key="1">
    <citation type="journal article" date="2013" name="Genome Announc.">
        <title>Draft Genome Sequence of Sphingobium quisquiliarum Strain P25T, a Novel Hexachlorocyclohexane (HCH)-Degrading Bacterium Isolated from an HCH Dumpsite.</title>
        <authorList>
            <person name="Kumar Singh A."/>
            <person name="Sangwan N."/>
            <person name="Sharma A."/>
            <person name="Gupta V."/>
            <person name="Khurana J.P."/>
            <person name="Lal R."/>
        </authorList>
    </citation>
    <scope>NUCLEOTIDE SEQUENCE [LARGE SCALE GENOMIC DNA]</scope>
    <source>
        <strain evidence="2 3">P25</strain>
    </source>
</reference>
<dbReference type="InterPro" id="IPR013738">
    <property type="entry name" value="Beta_galactosidase_Trimer"/>
</dbReference>
<dbReference type="Proteomes" id="UP000015525">
    <property type="component" value="Unassembled WGS sequence"/>
</dbReference>
<dbReference type="Gene3D" id="3.40.50.880">
    <property type="match status" value="1"/>
</dbReference>
<dbReference type="InterPro" id="IPR017853">
    <property type="entry name" value="GH"/>
</dbReference>
<dbReference type="GO" id="GO:0004565">
    <property type="term" value="F:beta-galactosidase activity"/>
    <property type="evidence" value="ECO:0007669"/>
    <property type="project" value="InterPro"/>
</dbReference>
<protein>
    <recommendedName>
        <fullName evidence="1">Beta-galactosidase trimerisation domain-containing protein</fullName>
    </recommendedName>
</protein>
<dbReference type="PROSITE" id="PS51318">
    <property type="entry name" value="TAT"/>
    <property type="match status" value="1"/>
</dbReference>
<dbReference type="SUPFAM" id="SSF52317">
    <property type="entry name" value="Class I glutamine amidotransferase-like"/>
    <property type="match status" value="1"/>
</dbReference>
<dbReference type="AlphaFoldDB" id="T0I464"/>
<dbReference type="InterPro" id="IPR029062">
    <property type="entry name" value="Class_I_gatase-like"/>
</dbReference>
<dbReference type="InterPro" id="IPR006311">
    <property type="entry name" value="TAT_signal"/>
</dbReference>
<gene>
    <name evidence="2" type="ORF">L288_11300</name>
</gene>
<comment type="caution">
    <text evidence="2">The sequence shown here is derived from an EMBL/GenBank/DDBJ whole genome shotgun (WGS) entry which is preliminary data.</text>
</comment>
<evidence type="ECO:0000259" key="1">
    <source>
        <dbReference type="Pfam" id="PF08532"/>
    </source>
</evidence>
<dbReference type="Pfam" id="PF14871">
    <property type="entry name" value="GHL6"/>
    <property type="match status" value="1"/>
</dbReference>
<dbReference type="PATRIC" id="fig|1329909.3.peg.2185"/>